<reference evidence="2" key="1">
    <citation type="submission" date="2022-11" db="UniProtKB">
        <authorList>
            <consortium name="WormBaseParasite"/>
        </authorList>
    </citation>
    <scope>IDENTIFICATION</scope>
</reference>
<protein>
    <submittedName>
        <fullName evidence="2">MutS-like protein</fullName>
    </submittedName>
</protein>
<organism evidence="1 2">
    <name type="scientific">Romanomermis culicivorax</name>
    <name type="common">Nematode worm</name>
    <dbReference type="NCBI Taxonomy" id="13658"/>
    <lineage>
        <taxon>Eukaryota</taxon>
        <taxon>Metazoa</taxon>
        <taxon>Ecdysozoa</taxon>
        <taxon>Nematoda</taxon>
        <taxon>Enoplea</taxon>
        <taxon>Dorylaimia</taxon>
        <taxon>Mermithida</taxon>
        <taxon>Mermithoidea</taxon>
        <taxon>Mermithidae</taxon>
        <taxon>Romanomermis</taxon>
    </lineage>
</organism>
<name>A0A915JUA0_ROMCU</name>
<accession>A0A915JUA0</accession>
<keyword evidence="1" id="KW-1185">Reference proteome</keyword>
<proteinExistence type="predicted"/>
<evidence type="ECO:0000313" key="2">
    <source>
        <dbReference type="WBParaSite" id="nRc.2.0.1.t29841-RA"/>
    </source>
</evidence>
<dbReference type="WBParaSite" id="nRc.2.0.1.t29841-RA">
    <property type="protein sequence ID" value="nRc.2.0.1.t29841-RA"/>
    <property type="gene ID" value="nRc.2.0.1.g29841"/>
</dbReference>
<sequence>MSVESLTSNIKIVSKVGFGIEFYSVTHNVALFAYLVYEEQYKYEPFPVLFSQPSDKIQALRELINLKCELSSTNIGIQ</sequence>
<dbReference type="AlphaFoldDB" id="A0A915JUA0"/>
<evidence type="ECO:0000313" key="1">
    <source>
        <dbReference type="Proteomes" id="UP000887565"/>
    </source>
</evidence>
<dbReference type="Proteomes" id="UP000887565">
    <property type="component" value="Unplaced"/>
</dbReference>